<dbReference type="RefSeq" id="WP_373287321.1">
    <property type="nucleotide sequence ID" value="NZ_BAABER010000034.1"/>
</dbReference>
<evidence type="ECO:0000313" key="3">
    <source>
        <dbReference type="Proteomes" id="UP000625682"/>
    </source>
</evidence>
<evidence type="ECO:0000256" key="1">
    <source>
        <dbReference type="SAM" id="MobiDB-lite"/>
    </source>
</evidence>
<protein>
    <submittedName>
        <fullName evidence="2">Lipoprotein</fullName>
    </submittedName>
</protein>
<accession>A0A917UID1</accession>
<sequence length="114" mass="12037">MHLPRRTGRAATAIRPGRVRIAAAALVSAAAVVALTGCSGFEYVENVCGSDEYPVLSVGSTGSSCVSDKEEPPAGSVRYPKGKVPQEVGDKWDVYWETHTFDKDGKIITVPDAG</sequence>
<feature type="region of interest" description="Disordered" evidence="1">
    <location>
        <begin position="62"/>
        <end position="82"/>
    </location>
</feature>
<dbReference type="Proteomes" id="UP000625682">
    <property type="component" value="Unassembled WGS sequence"/>
</dbReference>
<evidence type="ECO:0000313" key="2">
    <source>
        <dbReference type="EMBL" id="GGJ60544.1"/>
    </source>
</evidence>
<keyword evidence="2" id="KW-0449">Lipoprotein</keyword>
<dbReference type="EMBL" id="BMMU01000031">
    <property type="protein sequence ID" value="GGJ60544.1"/>
    <property type="molecule type" value="Genomic_DNA"/>
</dbReference>
<reference evidence="2" key="2">
    <citation type="submission" date="2020-09" db="EMBL/GenBank/DDBJ databases">
        <authorList>
            <person name="Sun Q."/>
            <person name="Zhou Y."/>
        </authorList>
    </citation>
    <scope>NUCLEOTIDE SEQUENCE</scope>
    <source>
        <strain evidence="2">CGMCC 4.7272</strain>
    </source>
</reference>
<dbReference type="InterPro" id="IPR058119">
    <property type="entry name" value="SCO0607-like"/>
</dbReference>
<dbReference type="AlphaFoldDB" id="A0A917UID1"/>
<gene>
    <name evidence="2" type="ORF">GCM10012282_67260</name>
</gene>
<reference evidence="2" key="1">
    <citation type="journal article" date="2014" name="Int. J. Syst. Evol. Microbiol.">
        <title>Complete genome sequence of Corynebacterium casei LMG S-19264T (=DSM 44701T), isolated from a smear-ripened cheese.</title>
        <authorList>
            <consortium name="US DOE Joint Genome Institute (JGI-PGF)"/>
            <person name="Walter F."/>
            <person name="Albersmeier A."/>
            <person name="Kalinowski J."/>
            <person name="Ruckert C."/>
        </authorList>
    </citation>
    <scope>NUCLEOTIDE SEQUENCE</scope>
    <source>
        <strain evidence="2">CGMCC 4.7272</strain>
    </source>
</reference>
<keyword evidence="3" id="KW-1185">Reference proteome</keyword>
<comment type="caution">
    <text evidence="2">The sequence shown here is derived from an EMBL/GenBank/DDBJ whole genome shotgun (WGS) entry which is preliminary data.</text>
</comment>
<dbReference type="NCBIfam" id="NF046120">
    <property type="entry name" value="lipo_SCO0607"/>
    <property type="match status" value="1"/>
</dbReference>
<organism evidence="2 3">
    <name type="scientific">Streptomyces lacrimifluminis</name>
    <dbReference type="NCBI Taxonomy" id="1500077"/>
    <lineage>
        <taxon>Bacteria</taxon>
        <taxon>Bacillati</taxon>
        <taxon>Actinomycetota</taxon>
        <taxon>Actinomycetes</taxon>
        <taxon>Kitasatosporales</taxon>
        <taxon>Streptomycetaceae</taxon>
        <taxon>Streptomyces</taxon>
    </lineage>
</organism>
<proteinExistence type="predicted"/>
<name>A0A917UID1_9ACTN</name>